<evidence type="ECO:0000313" key="8">
    <source>
        <dbReference type="EMBL" id="TVP40677.1"/>
    </source>
</evidence>
<dbReference type="InterPro" id="IPR013763">
    <property type="entry name" value="Cyclin-like_dom"/>
</dbReference>
<protein>
    <recommendedName>
        <fullName evidence="2">Transcription initiation factor IIB</fullName>
    </recommendedName>
</protein>
<comment type="similarity">
    <text evidence="1">Belongs to the TFIIB family.</text>
</comment>
<dbReference type="InterPro" id="IPR013137">
    <property type="entry name" value="Znf_TFIIB"/>
</dbReference>
<feature type="domain" description="TFIIB-type" evidence="7">
    <location>
        <begin position="16"/>
        <end position="48"/>
    </location>
</feature>
<dbReference type="AlphaFoldDB" id="A0A557SVP1"/>
<evidence type="ECO:0000256" key="5">
    <source>
        <dbReference type="ARBA" id="ARBA00023163"/>
    </source>
</evidence>
<dbReference type="GO" id="GO:0070897">
    <property type="term" value="P:transcription preinitiation complex assembly"/>
    <property type="evidence" value="ECO:0007669"/>
    <property type="project" value="InterPro"/>
</dbReference>
<dbReference type="SUPFAM" id="SSF57783">
    <property type="entry name" value="Zinc beta-ribbon"/>
    <property type="match status" value="1"/>
</dbReference>
<evidence type="ECO:0000256" key="1">
    <source>
        <dbReference type="ARBA" id="ARBA00010857"/>
    </source>
</evidence>
<evidence type="ECO:0000256" key="4">
    <source>
        <dbReference type="ARBA" id="ARBA00023015"/>
    </source>
</evidence>
<evidence type="ECO:0000313" key="9">
    <source>
        <dbReference type="Proteomes" id="UP000315289"/>
    </source>
</evidence>
<keyword evidence="8" id="KW-0648">Protein biosynthesis</keyword>
<evidence type="ECO:0000259" key="7">
    <source>
        <dbReference type="PROSITE" id="PS51134"/>
    </source>
</evidence>
<dbReference type="PANTHER" id="PTHR11618:SF13">
    <property type="entry name" value="TRANSCRIPTION INITIATION FACTOR IIB"/>
    <property type="match status" value="1"/>
</dbReference>
<accession>A0A557SVP1</accession>
<dbReference type="InterPro" id="IPR036915">
    <property type="entry name" value="Cyclin-like_sf"/>
</dbReference>
<proteinExistence type="inferred from homology"/>
<dbReference type="Gene3D" id="1.10.472.170">
    <property type="match status" value="1"/>
</dbReference>
<dbReference type="PROSITE" id="PS00782">
    <property type="entry name" value="TFIIB"/>
    <property type="match status" value="1"/>
</dbReference>
<dbReference type="EMBL" id="VOAH01000006">
    <property type="protein sequence ID" value="TVP40677.1"/>
    <property type="molecule type" value="Genomic_DNA"/>
</dbReference>
<dbReference type="Proteomes" id="UP000315289">
    <property type="component" value="Unassembled WGS sequence"/>
</dbReference>
<dbReference type="Pfam" id="PF00382">
    <property type="entry name" value="TFIIB"/>
    <property type="match status" value="2"/>
</dbReference>
<evidence type="ECO:0000256" key="2">
    <source>
        <dbReference type="ARBA" id="ARBA00013932"/>
    </source>
</evidence>
<evidence type="ECO:0000256" key="6">
    <source>
        <dbReference type="PROSITE-ProRule" id="PRU00469"/>
    </source>
</evidence>
<keyword evidence="4" id="KW-0805">Transcription regulation</keyword>
<dbReference type="PROSITE" id="PS51134">
    <property type="entry name" value="ZF_TFIIB"/>
    <property type="match status" value="1"/>
</dbReference>
<organism evidence="8 9">
    <name type="scientific">Candidatus Nitrosocosmicus arcticus</name>
    <dbReference type="NCBI Taxonomy" id="2035267"/>
    <lineage>
        <taxon>Archaea</taxon>
        <taxon>Nitrososphaerota</taxon>
        <taxon>Nitrososphaeria</taxon>
        <taxon>Nitrososphaerales</taxon>
        <taxon>Nitrososphaeraceae</taxon>
        <taxon>Candidatus Nitrosocosmicus</taxon>
    </lineage>
</organism>
<keyword evidence="6" id="KW-0863">Zinc-finger</keyword>
<dbReference type="GO" id="GO:0097550">
    <property type="term" value="C:transcription preinitiation complex"/>
    <property type="evidence" value="ECO:0007669"/>
    <property type="project" value="TreeGrafter"/>
</dbReference>
<dbReference type="PRINTS" id="PR00685">
    <property type="entry name" value="TIFACTORIIB"/>
</dbReference>
<dbReference type="SUPFAM" id="SSF47954">
    <property type="entry name" value="Cyclin-like"/>
    <property type="match status" value="2"/>
</dbReference>
<dbReference type="GO" id="GO:0008270">
    <property type="term" value="F:zinc ion binding"/>
    <property type="evidence" value="ECO:0007669"/>
    <property type="project" value="UniProtKB-KW"/>
</dbReference>
<evidence type="ECO:0000256" key="3">
    <source>
        <dbReference type="ARBA" id="ARBA00022737"/>
    </source>
</evidence>
<keyword evidence="6" id="KW-0862">Zinc</keyword>
<sequence length="321" mass="35968">MEEKNEVYQKLINSYLSVLCPLCNKHGNIITDQNSGELICTTCGSVIIDNTEATRSEWTSSNIQDSDFRDRTGAPTSLAKYDRGLSTVIGKIDKDASGRQIDLAMKSRIGRWRTWDARSQTKDPSKRNLQTAFIQLYTMKDVLGLPESAVEKVAYLYRKIQERKLIKGRTIKGALAVASYIACRELGISRTLKEIAKISNLKEKELARIYRKVMFELDLKVPQVDALKEIIKIGNICGISERAKRRAIKVMMTVMKTGISAGKNPMGLAGAVLYLSCKEYNEEITQSKIARVAGVTEVTLRHDLDIILELTQTMPSIKTNV</sequence>
<dbReference type="GO" id="GO:0003743">
    <property type="term" value="F:translation initiation factor activity"/>
    <property type="evidence" value="ECO:0007669"/>
    <property type="project" value="UniProtKB-KW"/>
</dbReference>
<dbReference type="FunFam" id="1.10.472.170:FF:000001">
    <property type="entry name" value="Transcription initiation factor IIB"/>
    <property type="match status" value="1"/>
</dbReference>
<name>A0A557SVP1_9ARCH</name>
<dbReference type="InterPro" id="IPR023486">
    <property type="entry name" value="TFIIB_CS"/>
</dbReference>
<keyword evidence="8" id="KW-0396">Initiation factor</keyword>
<dbReference type="InterPro" id="IPR013150">
    <property type="entry name" value="TFIIB_cyclin"/>
</dbReference>
<keyword evidence="5" id="KW-0804">Transcription</keyword>
<keyword evidence="3" id="KW-0677">Repeat</keyword>
<dbReference type="PANTHER" id="PTHR11618">
    <property type="entry name" value="TRANSCRIPTION INITIATION FACTOR IIB-RELATED"/>
    <property type="match status" value="1"/>
</dbReference>
<reference evidence="8 9" key="1">
    <citation type="journal article" date="2019" name="Front. Microbiol.">
        <title>Ammonia Oxidation by the Arctic Terrestrial Thaumarchaeote Candidatus Nitrosocosmicus arcticus Is Stimulated by Increasing Temperatures.</title>
        <authorList>
            <person name="Alves R.J.E."/>
            <person name="Kerou M."/>
            <person name="Zappe A."/>
            <person name="Bittner R."/>
            <person name="Abby S.S."/>
            <person name="Schmidt H.A."/>
            <person name="Pfeifer K."/>
            <person name="Schleper C."/>
        </authorList>
    </citation>
    <scope>NUCLEOTIDE SEQUENCE [LARGE SCALE GENOMIC DNA]</scope>
    <source>
        <strain evidence="8 9">Kfb</strain>
    </source>
</reference>
<comment type="caution">
    <text evidence="8">The sequence shown here is derived from an EMBL/GenBank/DDBJ whole genome shotgun (WGS) entry which is preliminary data.</text>
</comment>
<keyword evidence="6" id="KW-0479">Metal-binding</keyword>
<dbReference type="SMART" id="SM00385">
    <property type="entry name" value="CYCLIN"/>
    <property type="match status" value="2"/>
</dbReference>
<dbReference type="GO" id="GO:0017025">
    <property type="term" value="F:TBP-class protein binding"/>
    <property type="evidence" value="ECO:0007669"/>
    <property type="project" value="InterPro"/>
</dbReference>
<dbReference type="Gene3D" id="1.10.472.10">
    <property type="entry name" value="Cyclin-like"/>
    <property type="match status" value="1"/>
</dbReference>
<dbReference type="InterPro" id="IPR000812">
    <property type="entry name" value="TFIIB"/>
</dbReference>
<gene>
    <name evidence="8" type="primary">tfb</name>
    <name evidence="8" type="ORF">NARC_60064</name>
</gene>
<keyword evidence="9" id="KW-1185">Reference proteome</keyword>